<dbReference type="PANTHER" id="PTHR34203:SF15">
    <property type="entry name" value="SLL1173 PROTEIN"/>
    <property type="match status" value="1"/>
</dbReference>
<feature type="transmembrane region" description="Helical" evidence="1">
    <location>
        <begin position="28"/>
        <end position="50"/>
    </location>
</feature>
<comment type="caution">
    <text evidence="3">The sequence shown here is derived from an EMBL/GenBank/DDBJ whole genome shotgun (WGS) entry which is preliminary data.</text>
</comment>
<reference evidence="3 4" key="1">
    <citation type="journal article" date="2016" name="Nat. Commun.">
        <title>Thousands of microbial genomes shed light on interconnected biogeochemical processes in an aquifer system.</title>
        <authorList>
            <person name="Anantharaman K."/>
            <person name="Brown C.T."/>
            <person name="Hug L.A."/>
            <person name="Sharon I."/>
            <person name="Castelle C.J."/>
            <person name="Probst A.J."/>
            <person name="Thomas B.C."/>
            <person name="Singh A."/>
            <person name="Wilkins M.J."/>
            <person name="Karaoz U."/>
            <person name="Brodie E.L."/>
            <person name="Williams K.H."/>
            <person name="Hubbard S.S."/>
            <person name="Banfield J.F."/>
        </authorList>
    </citation>
    <scope>NUCLEOTIDE SEQUENCE [LARGE SCALE GENOMIC DNA]</scope>
</reference>
<keyword evidence="1" id="KW-0812">Transmembrane</keyword>
<dbReference type="SUPFAM" id="SSF53335">
    <property type="entry name" value="S-adenosyl-L-methionine-dependent methyltransferases"/>
    <property type="match status" value="1"/>
</dbReference>
<protein>
    <recommendedName>
        <fullName evidence="2">Methyltransferase FkbM domain-containing protein</fullName>
    </recommendedName>
</protein>
<dbReference type="AlphaFoldDB" id="A0A1F7WHY8"/>
<organism evidence="3 4">
    <name type="scientific">Candidatus Woesebacteria bacterium GWA1_41_8</name>
    <dbReference type="NCBI Taxonomy" id="1802471"/>
    <lineage>
        <taxon>Bacteria</taxon>
        <taxon>Candidatus Woeseibacteriota</taxon>
    </lineage>
</organism>
<dbReference type="InterPro" id="IPR052514">
    <property type="entry name" value="SAM-dependent_MTase"/>
</dbReference>
<keyword evidence="1" id="KW-1133">Transmembrane helix</keyword>
<dbReference type="InterPro" id="IPR029063">
    <property type="entry name" value="SAM-dependent_MTases_sf"/>
</dbReference>
<evidence type="ECO:0000313" key="4">
    <source>
        <dbReference type="Proteomes" id="UP000176198"/>
    </source>
</evidence>
<dbReference type="NCBIfam" id="TIGR01444">
    <property type="entry name" value="fkbM_fam"/>
    <property type="match status" value="1"/>
</dbReference>
<dbReference type="Gene3D" id="3.40.50.150">
    <property type="entry name" value="Vaccinia Virus protein VP39"/>
    <property type="match status" value="1"/>
</dbReference>
<proteinExistence type="predicted"/>
<evidence type="ECO:0000313" key="3">
    <source>
        <dbReference type="EMBL" id="OGM02167.1"/>
    </source>
</evidence>
<name>A0A1F7WHY8_9BACT</name>
<dbReference type="EMBL" id="MGFJ01000028">
    <property type="protein sequence ID" value="OGM02167.1"/>
    <property type="molecule type" value="Genomic_DNA"/>
</dbReference>
<gene>
    <name evidence="3" type="ORF">A2115_01495</name>
</gene>
<dbReference type="Proteomes" id="UP000176198">
    <property type="component" value="Unassembled WGS sequence"/>
</dbReference>
<evidence type="ECO:0000259" key="2">
    <source>
        <dbReference type="Pfam" id="PF05050"/>
    </source>
</evidence>
<feature type="domain" description="Methyltransferase FkbM" evidence="2">
    <location>
        <begin position="96"/>
        <end position="259"/>
    </location>
</feature>
<sequence>MNKLEKIYRFFDNIATLARNVNPMSEKIYHLFLYLYLTAKGYFFIKILRLRITNQEVFGQKIYFPDFFLFLRIFFEVFIWKPYDFNTKNPTPKIIDCGANIGIASLYFKLKYPKAKVICFEPSQPAFEYLKRNLSFSKDFILVNAALLKSNKGIVNLKSPENFPEAALETSIFSTRWPGLKIREERVKAVKLSDYIEQNDVIDFLKIDVEGAESQVLEDLDQSSKLGLIKEMSVEYHHFSNDGSLKNILNILSKNGFKLIISGGVRPPLWWYKNKFYAVLIYAYRK</sequence>
<accession>A0A1F7WHY8</accession>
<keyword evidence="1" id="KW-0472">Membrane</keyword>
<evidence type="ECO:0000256" key="1">
    <source>
        <dbReference type="SAM" id="Phobius"/>
    </source>
</evidence>
<dbReference type="Pfam" id="PF05050">
    <property type="entry name" value="Methyltransf_21"/>
    <property type="match status" value="1"/>
</dbReference>
<dbReference type="STRING" id="1802471.A2115_01495"/>
<dbReference type="InterPro" id="IPR006342">
    <property type="entry name" value="FkbM_mtfrase"/>
</dbReference>
<dbReference type="CDD" id="cd02440">
    <property type="entry name" value="AdoMet_MTases"/>
    <property type="match status" value="1"/>
</dbReference>
<dbReference type="PANTHER" id="PTHR34203">
    <property type="entry name" value="METHYLTRANSFERASE, FKBM FAMILY PROTEIN"/>
    <property type="match status" value="1"/>
</dbReference>